<keyword evidence="1" id="KW-0472">Membrane</keyword>
<accession>U9UX63</accession>
<keyword evidence="1" id="KW-0812">Transmembrane</keyword>
<name>U9UX63_RHIID</name>
<feature type="transmembrane region" description="Helical" evidence="1">
    <location>
        <begin position="41"/>
        <end position="59"/>
    </location>
</feature>
<reference evidence="2" key="1">
    <citation type="submission" date="2013-07" db="EMBL/GenBank/DDBJ databases">
        <title>The genome of an arbuscular mycorrhizal fungus provides insights into the evolution of the oldest plant symbiosis.</title>
        <authorList>
            <consortium name="DOE Joint Genome Institute"/>
            <person name="Tisserant E."/>
            <person name="Malbreil M."/>
            <person name="Kuo A."/>
            <person name="Kohler A."/>
            <person name="Symeonidi A."/>
            <person name="Balestrini R."/>
            <person name="Charron P."/>
            <person name="Duensing N."/>
            <person name="Frei-dit-Frey N."/>
            <person name="Gianinazzi-Pearson V."/>
            <person name="Gilbert B."/>
            <person name="Handa Y."/>
            <person name="Hijri M."/>
            <person name="Kaul R."/>
            <person name="Kawaguchi M."/>
            <person name="Krajinski F."/>
            <person name="Lammers P."/>
            <person name="Lapierre D."/>
            <person name="Masclaux F.G."/>
            <person name="Murat C."/>
            <person name="Morin E."/>
            <person name="Ndikumana S."/>
            <person name="Pagni M."/>
            <person name="Petitpierre D."/>
            <person name="Requena N."/>
            <person name="Rosikiewicz P."/>
            <person name="Riley R."/>
            <person name="Saito K."/>
            <person name="San Clemente H."/>
            <person name="Shapiro H."/>
            <person name="van Tuinen D."/>
            <person name="Becard G."/>
            <person name="Bonfante P."/>
            <person name="Paszkowski U."/>
            <person name="Shachar-Hill Y."/>
            <person name="Young J.P."/>
            <person name="Sanders I.R."/>
            <person name="Henrissat B."/>
            <person name="Rensing S.A."/>
            <person name="Grigoriev I.V."/>
            <person name="Corradi N."/>
            <person name="Roux C."/>
            <person name="Martin F."/>
        </authorList>
    </citation>
    <scope>NUCLEOTIDE SEQUENCE</scope>
    <source>
        <strain evidence="2">DAOM 197198</strain>
    </source>
</reference>
<evidence type="ECO:0000256" key="1">
    <source>
        <dbReference type="SAM" id="Phobius"/>
    </source>
</evidence>
<proteinExistence type="predicted"/>
<dbReference type="EMBL" id="KI277579">
    <property type="protein sequence ID" value="ESA20181.1"/>
    <property type="molecule type" value="Genomic_DNA"/>
</dbReference>
<dbReference type="AlphaFoldDB" id="U9UX63"/>
<protein>
    <submittedName>
        <fullName evidence="2">Uncharacterized protein</fullName>
    </submittedName>
</protein>
<evidence type="ECO:0000313" key="2">
    <source>
        <dbReference type="EMBL" id="ESA20181.1"/>
    </source>
</evidence>
<feature type="transmembrane region" description="Helical" evidence="1">
    <location>
        <begin position="17"/>
        <end position="35"/>
    </location>
</feature>
<organism evidence="2">
    <name type="scientific">Rhizophagus irregularis (strain DAOM 181602 / DAOM 197198 / MUCL 43194)</name>
    <name type="common">Arbuscular mycorrhizal fungus</name>
    <name type="synonym">Glomus intraradices</name>
    <dbReference type="NCBI Taxonomy" id="747089"/>
    <lineage>
        <taxon>Eukaryota</taxon>
        <taxon>Fungi</taxon>
        <taxon>Fungi incertae sedis</taxon>
        <taxon>Mucoromycota</taxon>
        <taxon>Glomeromycotina</taxon>
        <taxon>Glomeromycetes</taxon>
        <taxon>Glomerales</taxon>
        <taxon>Glomeraceae</taxon>
        <taxon>Rhizophagus</taxon>
    </lineage>
</organism>
<keyword evidence="1" id="KW-1133">Transmembrane helix</keyword>
<dbReference type="HOGENOM" id="CLU_2795214_0_0_1"/>
<sequence>MHISIVIILLKRKKLKYSYVILILDLLFFFFRGLLQELYPVLLQVEHLCCVFYGFFYGFSDAPLTAFF</sequence>
<gene>
    <name evidence="2" type="ORF">GLOINDRAFT_130456</name>
</gene>